<dbReference type="SMART" id="SM00239">
    <property type="entry name" value="C2"/>
    <property type="match status" value="2"/>
</dbReference>
<evidence type="ECO:0000256" key="6">
    <source>
        <dbReference type="ARBA" id="ARBA00022490"/>
    </source>
</evidence>
<evidence type="ECO:0000313" key="15">
    <source>
        <dbReference type="Proteomes" id="UP000054560"/>
    </source>
</evidence>
<reference evidence="14 15" key="1">
    <citation type="submission" date="2011-02" db="EMBL/GenBank/DDBJ databases">
        <title>The Genome Sequence of Sphaeroforma arctica JP610.</title>
        <authorList>
            <consortium name="The Broad Institute Genome Sequencing Platform"/>
            <person name="Russ C."/>
            <person name="Cuomo C."/>
            <person name="Young S.K."/>
            <person name="Zeng Q."/>
            <person name="Gargeya S."/>
            <person name="Alvarado L."/>
            <person name="Berlin A."/>
            <person name="Chapman S.B."/>
            <person name="Chen Z."/>
            <person name="Freedman E."/>
            <person name="Gellesch M."/>
            <person name="Goldberg J."/>
            <person name="Griggs A."/>
            <person name="Gujja S."/>
            <person name="Heilman E."/>
            <person name="Heiman D."/>
            <person name="Howarth C."/>
            <person name="Mehta T."/>
            <person name="Neiman D."/>
            <person name="Pearson M."/>
            <person name="Roberts A."/>
            <person name="Saif S."/>
            <person name="Shea T."/>
            <person name="Shenoy N."/>
            <person name="Sisk P."/>
            <person name="Stolte C."/>
            <person name="Sykes S."/>
            <person name="White J."/>
            <person name="Yandava C."/>
            <person name="Burger G."/>
            <person name="Gray M.W."/>
            <person name="Holland P.W.H."/>
            <person name="King N."/>
            <person name="Lang F.B.F."/>
            <person name="Roger A.J."/>
            <person name="Ruiz-Trillo I."/>
            <person name="Haas B."/>
            <person name="Nusbaum C."/>
            <person name="Birren B."/>
        </authorList>
    </citation>
    <scope>NUCLEOTIDE SEQUENCE [LARGE SCALE GENOMIC DNA]</scope>
    <source>
        <strain evidence="14 15">JP610</strain>
    </source>
</reference>
<keyword evidence="6" id="KW-0963">Cytoplasm</keyword>
<dbReference type="eggNOG" id="KOG1327">
    <property type="taxonomic scope" value="Eukaryota"/>
</dbReference>
<evidence type="ECO:0000259" key="12">
    <source>
        <dbReference type="PROSITE" id="PS50004"/>
    </source>
</evidence>
<evidence type="ECO:0000256" key="11">
    <source>
        <dbReference type="ARBA" id="ARBA00023242"/>
    </source>
</evidence>
<dbReference type="RefSeq" id="XP_014155933.1">
    <property type="nucleotide sequence ID" value="XM_014300458.1"/>
</dbReference>
<protein>
    <recommendedName>
        <fullName evidence="16">C2 domain-containing protein</fullName>
    </recommendedName>
</protein>
<dbReference type="PROSITE" id="PS50234">
    <property type="entry name" value="VWFA"/>
    <property type="match status" value="1"/>
</dbReference>
<evidence type="ECO:0000256" key="9">
    <source>
        <dbReference type="ARBA" id="ARBA00022837"/>
    </source>
</evidence>
<dbReference type="InterPro" id="IPR037768">
    <property type="entry name" value="C2B_Copine"/>
</dbReference>
<dbReference type="InterPro" id="IPR010734">
    <property type="entry name" value="Copine_C"/>
</dbReference>
<keyword evidence="7" id="KW-0479">Metal-binding</keyword>
<evidence type="ECO:0000256" key="5">
    <source>
        <dbReference type="ARBA" id="ARBA00022475"/>
    </source>
</evidence>
<dbReference type="PANTHER" id="PTHR10857:SF106">
    <property type="entry name" value="C2 DOMAIN-CONTAINING PROTEIN"/>
    <property type="match status" value="1"/>
</dbReference>
<dbReference type="PROSITE" id="PS50004">
    <property type="entry name" value="C2"/>
    <property type="match status" value="2"/>
</dbReference>
<dbReference type="EMBL" id="KQ241966">
    <property type="protein sequence ID" value="KNC82031.1"/>
    <property type="molecule type" value="Genomic_DNA"/>
</dbReference>
<evidence type="ECO:0000256" key="2">
    <source>
        <dbReference type="ARBA" id="ARBA00004236"/>
    </source>
</evidence>
<feature type="domain" description="VWFA" evidence="13">
    <location>
        <begin position="291"/>
        <end position="511"/>
    </location>
</feature>
<keyword evidence="5" id="KW-1003">Cell membrane</keyword>
<evidence type="ECO:0008006" key="16">
    <source>
        <dbReference type="Google" id="ProtNLM"/>
    </source>
</evidence>
<keyword evidence="8" id="KW-0677">Repeat</keyword>
<comment type="similarity">
    <text evidence="4">Belongs to the copine family.</text>
</comment>
<dbReference type="PANTHER" id="PTHR10857">
    <property type="entry name" value="COPINE"/>
    <property type="match status" value="1"/>
</dbReference>
<evidence type="ECO:0000256" key="1">
    <source>
        <dbReference type="ARBA" id="ARBA00004123"/>
    </source>
</evidence>
<dbReference type="SMART" id="SM00327">
    <property type="entry name" value="VWA"/>
    <property type="match status" value="1"/>
</dbReference>
<dbReference type="SUPFAM" id="SSF49562">
    <property type="entry name" value="C2 domain (Calcium/lipid-binding domain, CaLB)"/>
    <property type="match status" value="2"/>
</dbReference>
<dbReference type="FunFam" id="2.60.40.150:FF:000042">
    <property type="entry name" value="Copine 3"/>
    <property type="match status" value="1"/>
</dbReference>
<dbReference type="STRING" id="667725.A0A0L0FZN6"/>
<dbReference type="InterPro" id="IPR000008">
    <property type="entry name" value="C2_dom"/>
</dbReference>
<keyword evidence="11" id="KW-0539">Nucleus</keyword>
<dbReference type="GO" id="GO:0005544">
    <property type="term" value="F:calcium-dependent phospholipid binding"/>
    <property type="evidence" value="ECO:0007669"/>
    <property type="project" value="InterPro"/>
</dbReference>
<dbReference type="GeneID" id="25906172"/>
<name>A0A0L0FZN6_9EUKA</name>
<dbReference type="Pfam" id="PF00168">
    <property type="entry name" value="C2"/>
    <property type="match status" value="2"/>
</dbReference>
<gene>
    <name evidence="14" type="ORF">SARC_05668</name>
</gene>
<dbReference type="AlphaFoldDB" id="A0A0L0FZN6"/>
<comment type="subcellular location">
    <subcellularLocation>
        <location evidence="2">Cell membrane</location>
    </subcellularLocation>
    <subcellularLocation>
        <location evidence="3">Cytoplasm</location>
    </subcellularLocation>
    <subcellularLocation>
        <location evidence="1">Nucleus</location>
    </subcellularLocation>
</comment>
<dbReference type="InterPro" id="IPR002035">
    <property type="entry name" value="VWF_A"/>
</dbReference>
<dbReference type="InterPro" id="IPR036465">
    <property type="entry name" value="vWFA_dom_sf"/>
</dbReference>
<evidence type="ECO:0000256" key="3">
    <source>
        <dbReference type="ARBA" id="ARBA00004496"/>
    </source>
</evidence>
<dbReference type="SUPFAM" id="SSF53300">
    <property type="entry name" value="vWA-like"/>
    <property type="match status" value="1"/>
</dbReference>
<feature type="domain" description="C2" evidence="12">
    <location>
        <begin position="127"/>
        <end position="251"/>
    </location>
</feature>
<dbReference type="OrthoDB" id="5855668at2759"/>
<dbReference type="Proteomes" id="UP000054560">
    <property type="component" value="Unassembled WGS sequence"/>
</dbReference>
<evidence type="ECO:0000256" key="4">
    <source>
        <dbReference type="ARBA" id="ARBA00009048"/>
    </source>
</evidence>
<dbReference type="GO" id="GO:0005886">
    <property type="term" value="C:plasma membrane"/>
    <property type="evidence" value="ECO:0007669"/>
    <property type="project" value="UniProtKB-SubCell"/>
</dbReference>
<feature type="domain" description="C2" evidence="12">
    <location>
        <begin position="1"/>
        <end position="117"/>
    </location>
</feature>
<evidence type="ECO:0000256" key="7">
    <source>
        <dbReference type="ARBA" id="ARBA00022723"/>
    </source>
</evidence>
<dbReference type="GO" id="GO:0071277">
    <property type="term" value="P:cellular response to calcium ion"/>
    <property type="evidence" value="ECO:0007669"/>
    <property type="project" value="TreeGrafter"/>
</dbReference>
<keyword evidence="15" id="KW-1185">Reference proteome</keyword>
<organism evidence="14 15">
    <name type="scientific">Sphaeroforma arctica JP610</name>
    <dbReference type="NCBI Taxonomy" id="667725"/>
    <lineage>
        <taxon>Eukaryota</taxon>
        <taxon>Ichthyosporea</taxon>
        <taxon>Ichthyophonida</taxon>
        <taxon>Sphaeroforma</taxon>
    </lineage>
</organism>
<dbReference type="Pfam" id="PF07002">
    <property type="entry name" value="Copine"/>
    <property type="match status" value="1"/>
</dbReference>
<sequence>MAQIIGPKVDLFFKCKDLADLDVRSKSDPQIWLYSCEGGALKNDILVGKTEIIKDNLNPVFATSIRVDYMFEKNQEFKFIVVDVDETHGALNDQEIIGEIKCTLGEIIGSAGMSRELRLERKNKRSMTGMLFVSSEVVVDSIQIVNVEFQASGLDNKDGLFGKSDPFLRIYRQRVNGKFDAVYKTDYLKNTCNPVWPQFSVSLQALANGDINRTLRIDCLDYDADGSEDFIGSCTTSIAGLQSGRAMHLINEKKQQKKKKYKHSGVLECHKCDIRTQPGFLDYLRGGLQMNLMIGVDFTASNGDVKYPQSLHYNNPQAPNEYVRAIQSVGQILSNYDHDQNFPVFGFGGYLSATNETSHCFPLNGSNINPAAHGVGGVLGAYSHALQNVQLSGPTYFNKVIKRATKDSKGCSQGNQTYTVLMILTDGEICDLQQTVDAIVEASAKAISIVIVGVGSADFSSMDKLDADVTPLIDTKGKTMIRDTVQFVPFRQFTNMNDIAEATLREIPDQVVSYMQSKNITPGKCVYAPVNTQSCVVPQITGGAYPPQPAASLQF</sequence>
<evidence type="ECO:0000313" key="14">
    <source>
        <dbReference type="EMBL" id="KNC82031.1"/>
    </source>
</evidence>
<dbReference type="GO" id="GO:0046872">
    <property type="term" value="F:metal ion binding"/>
    <property type="evidence" value="ECO:0007669"/>
    <property type="project" value="UniProtKB-KW"/>
</dbReference>
<dbReference type="GO" id="GO:0005737">
    <property type="term" value="C:cytoplasm"/>
    <property type="evidence" value="ECO:0007669"/>
    <property type="project" value="UniProtKB-SubCell"/>
</dbReference>
<dbReference type="Gene3D" id="2.60.40.150">
    <property type="entry name" value="C2 domain"/>
    <property type="match status" value="2"/>
</dbReference>
<keyword evidence="10" id="KW-0472">Membrane</keyword>
<proteinExistence type="inferred from homology"/>
<keyword evidence="9" id="KW-0106">Calcium</keyword>
<evidence type="ECO:0000259" key="13">
    <source>
        <dbReference type="PROSITE" id="PS50234"/>
    </source>
</evidence>
<dbReference type="InterPro" id="IPR035892">
    <property type="entry name" value="C2_domain_sf"/>
</dbReference>
<dbReference type="Gene3D" id="3.40.50.410">
    <property type="entry name" value="von Willebrand factor, type A domain"/>
    <property type="match status" value="1"/>
</dbReference>
<evidence type="ECO:0000256" key="10">
    <source>
        <dbReference type="ARBA" id="ARBA00023136"/>
    </source>
</evidence>
<accession>A0A0L0FZN6</accession>
<dbReference type="InterPro" id="IPR045052">
    <property type="entry name" value="Copine"/>
</dbReference>
<dbReference type="CDD" id="cd04048">
    <property type="entry name" value="C2A_Copine"/>
    <property type="match status" value="1"/>
</dbReference>
<dbReference type="CDD" id="cd04047">
    <property type="entry name" value="C2B_Copine"/>
    <property type="match status" value="1"/>
</dbReference>
<dbReference type="GO" id="GO:0005634">
    <property type="term" value="C:nucleus"/>
    <property type="evidence" value="ECO:0007669"/>
    <property type="project" value="UniProtKB-SubCell"/>
</dbReference>
<evidence type="ECO:0000256" key="8">
    <source>
        <dbReference type="ARBA" id="ARBA00022737"/>
    </source>
</evidence>